<evidence type="ECO:0000259" key="1">
    <source>
        <dbReference type="Pfam" id="PF06985"/>
    </source>
</evidence>
<keyword evidence="3" id="KW-1185">Reference proteome</keyword>
<dbReference type="Pfam" id="PF06985">
    <property type="entry name" value="HET"/>
    <property type="match status" value="1"/>
</dbReference>
<protein>
    <submittedName>
        <fullName evidence="2">Heterokaryon incompatibility protein-domain-containing protein</fullName>
    </submittedName>
</protein>
<reference evidence="2" key="1">
    <citation type="submission" date="2023-06" db="EMBL/GenBank/DDBJ databases">
        <title>Genome-scale phylogeny and comparative genomics of the fungal order Sordariales.</title>
        <authorList>
            <consortium name="Lawrence Berkeley National Laboratory"/>
            <person name="Hensen N."/>
            <person name="Bonometti L."/>
            <person name="Westerberg I."/>
            <person name="Brannstrom I.O."/>
            <person name="Guillou S."/>
            <person name="Cros-Aarteil S."/>
            <person name="Calhoun S."/>
            <person name="Haridas S."/>
            <person name="Kuo A."/>
            <person name="Mondo S."/>
            <person name="Pangilinan J."/>
            <person name="Riley R."/>
            <person name="Labutti K."/>
            <person name="Andreopoulos B."/>
            <person name="Lipzen A."/>
            <person name="Chen C."/>
            <person name="Yanf M."/>
            <person name="Daum C."/>
            <person name="Ng V."/>
            <person name="Clum A."/>
            <person name="Steindorff A."/>
            <person name="Ohm R."/>
            <person name="Martin F."/>
            <person name="Silar P."/>
            <person name="Natvig D."/>
            <person name="Lalanne C."/>
            <person name="Gautier V."/>
            <person name="Ament-Velasquez S.L."/>
            <person name="Kruys A."/>
            <person name="Hutchinson M.I."/>
            <person name="Powell A.J."/>
            <person name="Barry K."/>
            <person name="Miller A.N."/>
            <person name="Grigoriev I.V."/>
            <person name="Debuchy R."/>
            <person name="Gladieux P."/>
            <person name="Thoren M.H."/>
            <person name="Johannesson H."/>
        </authorList>
    </citation>
    <scope>NUCLEOTIDE SEQUENCE</scope>
    <source>
        <strain evidence="2">CBS 606.72</strain>
    </source>
</reference>
<feature type="domain" description="Heterokaryon incompatibility" evidence="1">
    <location>
        <begin position="53"/>
        <end position="139"/>
    </location>
</feature>
<dbReference type="InterPro" id="IPR052895">
    <property type="entry name" value="HetReg/Transcr_Mod"/>
</dbReference>
<dbReference type="InterPro" id="IPR010730">
    <property type="entry name" value="HET"/>
</dbReference>
<comment type="caution">
    <text evidence="2">The sequence shown here is derived from an EMBL/GenBank/DDBJ whole genome shotgun (WGS) entry which is preliminary data.</text>
</comment>
<proteinExistence type="predicted"/>
<dbReference type="EMBL" id="JAULSU010000003">
    <property type="protein sequence ID" value="KAK0624310.1"/>
    <property type="molecule type" value="Genomic_DNA"/>
</dbReference>
<sequence length="140" mass="15673">METSKRPKFSEYPALQNPALEIRLLTLLPNPDDSAPIEVELRASQLEHVEDEYIALSYAWGDPNNTAPITINGHGHHVTVNLQSALRHLRLPSEMVTLWVDAVCINQDDDAEKSSQVQQMGRIYRSAELVIAWLGEAADD</sequence>
<dbReference type="PANTHER" id="PTHR24148:SF73">
    <property type="entry name" value="HET DOMAIN PROTEIN (AFU_ORTHOLOGUE AFUA_8G01020)"/>
    <property type="match status" value="1"/>
</dbReference>
<dbReference type="PANTHER" id="PTHR24148">
    <property type="entry name" value="ANKYRIN REPEAT DOMAIN-CONTAINING PROTEIN 39 HOMOLOG-RELATED"/>
    <property type="match status" value="1"/>
</dbReference>
<feature type="non-terminal residue" evidence="2">
    <location>
        <position position="140"/>
    </location>
</feature>
<evidence type="ECO:0000313" key="2">
    <source>
        <dbReference type="EMBL" id="KAK0624310.1"/>
    </source>
</evidence>
<gene>
    <name evidence="2" type="ORF">B0T14DRAFT_428945</name>
</gene>
<evidence type="ECO:0000313" key="3">
    <source>
        <dbReference type="Proteomes" id="UP001175000"/>
    </source>
</evidence>
<dbReference type="AlphaFoldDB" id="A0AA39WZ68"/>
<accession>A0AA39WZ68</accession>
<dbReference type="Proteomes" id="UP001175000">
    <property type="component" value="Unassembled WGS sequence"/>
</dbReference>
<name>A0AA39WZ68_9PEZI</name>
<organism evidence="2 3">
    <name type="scientific">Immersiella caudata</name>
    <dbReference type="NCBI Taxonomy" id="314043"/>
    <lineage>
        <taxon>Eukaryota</taxon>
        <taxon>Fungi</taxon>
        <taxon>Dikarya</taxon>
        <taxon>Ascomycota</taxon>
        <taxon>Pezizomycotina</taxon>
        <taxon>Sordariomycetes</taxon>
        <taxon>Sordariomycetidae</taxon>
        <taxon>Sordariales</taxon>
        <taxon>Lasiosphaeriaceae</taxon>
        <taxon>Immersiella</taxon>
    </lineage>
</organism>